<protein>
    <recommendedName>
        <fullName evidence="1">N-acetyltransferase domain-containing protein</fullName>
    </recommendedName>
</protein>
<dbReference type="GO" id="GO:0016747">
    <property type="term" value="F:acyltransferase activity, transferring groups other than amino-acyl groups"/>
    <property type="evidence" value="ECO:0007669"/>
    <property type="project" value="InterPro"/>
</dbReference>
<dbReference type="InterPro" id="IPR016181">
    <property type="entry name" value="Acyl_CoA_acyltransferase"/>
</dbReference>
<organism evidence="2">
    <name type="scientific">uncultured Caudovirales phage</name>
    <dbReference type="NCBI Taxonomy" id="2100421"/>
    <lineage>
        <taxon>Viruses</taxon>
        <taxon>Duplodnaviria</taxon>
        <taxon>Heunggongvirae</taxon>
        <taxon>Uroviricota</taxon>
        <taxon>Caudoviricetes</taxon>
        <taxon>Peduoviridae</taxon>
        <taxon>Maltschvirus</taxon>
        <taxon>Maltschvirus maltsch</taxon>
    </lineage>
</organism>
<sequence>MKYIGTQREKEAIEWAKSVLGIENPTGFCRALSAVDDAGDFVFVVVLSNFTETNVDMHTAARPGAQWATPRSALEMFRGVFGYAFDHFQVQRVTGLVRAKNTAARNFDEHIGFQLEGVMRRAFKDDDLCVYGFLREDYDQHKWNRRSK</sequence>
<reference evidence="2" key="1">
    <citation type="submission" date="2020-04" db="EMBL/GenBank/DDBJ databases">
        <authorList>
            <person name="Chiriac C."/>
            <person name="Salcher M."/>
            <person name="Ghai R."/>
            <person name="Kavagutti S V."/>
        </authorList>
    </citation>
    <scope>NUCLEOTIDE SEQUENCE</scope>
</reference>
<name>A0A6J5KMV4_9CAUD</name>
<dbReference type="Gene3D" id="3.40.630.30">
    <property type="match status" value="1"/>
</dbReference>
<dbReference type="SUPFAM" id="SSF55729">
    <property type="entry name" value="Acyl-CoA N-acyltransferases (Nat)"/>
    <property type="match status" value="1"/>
</dbReference>
<dbReference type="EMBL" id="LR796163">
    <property type="protein sequence ID" value="CAB4122583.1"/>
    <property type="molecule type" value="Genomic_DNA"/>
</dbReference>
<gene>
    <name evidence="2" type="ORF">UFOVP37_31</name>
</gene>
<feature type="domain" description="N-acetyltransferase" evidence="1">
    <location>
        <begin position="2"/>
        <end position="114"/>
    </location>
</feature>
<dbReference type="Pfam" id="PF13302">
    <property type="entry name" value="Acetyltransf_3"/>
    <property type="match status" value="1"/>
</dbReference>
<accession>A0A6J5KMV4</accession>
<proteinExistence type="predicted"/>
<evidence type="ECO:0000259" key="1">
    <source>
        <dbReference type="Pfam" id="PF13302"/>
    </source>
</evidence>
<dbReference type="InterPro" id="IPR000182">
    <property type="entry name" value="GNAT_dom"/>
</dbReference>
<evidence type="ECO:0000313" key="2">
    <source>
        <dbReference type="EMBL" id="CAB4122583.1"/>
    </source>
</evidence>